<organism evidence="3 4">
    <name type="scientific">Tetrahymena thermophila (strain SB210)</name>
    <dbReference type="NCBI Taxonomy" id="312017"/>
    <lineage>
        <taxon>Eukaryota</taxon>
        <taxon>Sar</taxon>
        <taxon>Alveolata</taxon>
        <taxon>Ciliophora</taxon>
        <taxon>Intramacronucleata</taxon>
        <taxon>Oligohymenophorea</taxon>
        <taxon>Hymenostomatida</taxon>
        <taxon>Tetrahymenina</taxon>
        <taxon>Tetrahymenidae</taxon>
        <taxon>Tetrahymena</taxon>
    </lineage>
</organism>
<evidence type="ECO:0000256" key="1">
    <source>
        <dbReference type="SAM" id="MobiDB-lite"/>
    </source>
</evidence>
<dbReference type="InParanoid" id="Q23F55"/>
<gene>
    <name evidence="3" type="ORF">TTHERM_00383580</name>
</gene>
<evidence type="ECO:0000313" key="3">
    <source>
        <dbReference type="EMBL" id="EAR95298.1"/>
    </source>
</evidence>
<dbReference type="EMBL" id="GG662706">
    <property type="protein sequence ID" value="EAR95298.1"/>
    <property type="molecule type" value="Genomic_DNA"/>
</dbReference>
<evidence type="ECO:0008006" key="5">
    <source>
        <dbReference type="Google" id="ProtNLM"/>
    </source>
</evidence>
<proteinExistence type="predicted"/>
<keyword evidence="4" id="KW-1185">Reference proteome</keyword>
<name>Q23F55_TETTS</name>
<dbReference type="KEGG" id="tet:TTHERM_00383580"/>
<dbReference type="HOGENOM" id="CLU_1655719_0_0_1"/>
<evidence type="ECO:0000313" key="4">
    <source>
        <dbReference type="Proteomes" id="UP000009168"/>
    </source>
</evidence>
<sequence length="160" mass="17456">MRIICVALIALLAISAVNAQDNEFIQCVGKSIAQMRCTDNQDTACNNKFNEISECFTGCHTTFPTQYFEQGQCVNQKCTSDKQEFKTGLSDLIKCYSKFSPTGNKDEGANKDDQKDQKGDNSSQDQKDQNGKTAKAEQGAISGGNSLVFALTLTVFALLN</sequence>
<protein>
    <recommendedName>
        <fullName evidence="5">Transmembrane protein</fullName>
    </recommendedName>
</protein>
<dbReference type="RefSeq" id="XP_001015543.1">
    <property type="nucleotide sequence ID" value="XM_001015543.1"/>
</dbReference>
<feature type="chain" id="PRO_5004201804" description="Transmembrane protein" evidence="2">
    <location>
        <begin position="20"/>
        <end position="160"/>
    </location>
</feature>
<dbReference type="GeneID" id="7838031"/>
<feature type="region of interest" description="Disordered" evidence="1">
    <location>
        <begin position="100"/>
        <end position="138"/>
    </location>
</feature>
<feature type="signal peptide" evidence="2">
    <location>
        <begin position="1"/>
        <end position="19"/>
    </location>
</feature>
<reference evidence="4" key="1">
    <citation type="journal article" date="2006" name="PLoS Biol.">
        <title>Macronuclear genome sequence of the ciliate Tetrahymena thermophila, a model eukaryote.</title>
        <authorList>
            <person name="Eisen J.A."/>
            <person name="Coyne R.S."/>
            <person name="Wu M."/>
            <person name="Wu D."/>
            <person name="Thiagarajan M."/>
            <person name="Wortman J.R."/>
            <person name="Badger J.H."/>
            <person name="Ren Q."/>
            <person name="Amedeo P."/>
            <person name="Jones K.M."/>
            <person name="Tallon L.J."/>
            <person name="Delcher A.L."/>
            <person name="Salzberg S.L."/>
            <person name="Silva J.C."/>
            <person name="Haas B.J."/>
            <person name="Majoros W.H."/>
            <person name="Farzad M."/>
            <person name="Carlton J.M."/>
            <person name="Smith R.K. Jr."/>
            <person name="Garg J."/>
            <person name="Pearlman R.E."/>
            <person name="Karrer K.M."/>
            <person name="Sun L."/>
            <person name="Manning G."/>
            <person name="Elde N.C."/>
            <person name="Turkewitz A.P."/>
            <person name="Asai D.J."/>
            <person name="Wilkes D.E."/>
            <person name="Wang Y."/>
            <person name="Cai H."/>
            <person name="Collins K."/>
            <person name="Stewart B.A."/>
            <person name="Lee S.R."/>
            <person name="Wilamowska K."/>
            <person name="Weinberg Z."/>
            <person name="Ruzzo W.L."/>
            <person name="Wloga D."/>
            <person name="Gaertig J."/>
            <person name="Frankel J."/>
            <person name="Tsao C.-C."/>
            <person name="Gorovsky M.A."/>
            <person name="Keeling P.J."/>
            <person name="Waller R.F."/>
            <person name="Patron N.J."/>
            <person name="Cherry J.M."/>
            <person name="Stover N.A."/>
            <person name="Krieger C.J."/>
            <person name="del Toro C."/>
            <person name="Ryder H.F."/>
            <person name="Williamson S.C."/>
            <person name="Barbeau R.A."/>
            <person name="Hamilton E.P."/>
            <person name="Orias E."/>
        </authorList>
    </citation>
    <scope>NUCLEOTIDE SEQUENCE [LARGE SCALE GENOMIC DNA]</scope>
    <source>
        <strain evidence="4">SB210</strain>
    </source>
</reference>
<dbReference type="Proteomes" id="UP000009168">
    <property type="component" value="Unassembled WGS sequence"/>
</dbReference>
<feature type="compositionally biased region" description="Basic and acidic residues" evidence="1">
    <location>
        <begin position="104"/>
        <end position="130"/>
    </location>
</feature>
<keyword evidence="2" id="KW-0732">Signal</keyword>
<accession>Q23F55</accession>
<dbReference type="AlphaFoldDB" id="Q23F55"/>
<evidence type="ECO:0000256" key="2">
    <source>
        <dbReference type="SAM" id="SignalP"/>
    </source>
</evidence>